<feature type="region of interest" description="Disordered" evidence="1">
    <location>
        <begin position="225"/>
        <end position="248"/>
    </location>
</feature>
<reference evidence="2 3" key="1">
    <citation type="journal article" date="2024" name="Commun. Biol.">
        <title>Comparative genomic analysis of thermophilic fungi reveals convergent evolutionary adaptations and gene losses.</title>
        <authorList>
            <person name="Steindorff A.S."/>
            <person name="Aguilar-Pontes M.V."/>
            <person name="Robinson A.J."/>
            <person name="Andreopoulos B."/>
            <person name="LaButti K."/>
            <person name="Kuo A."/>
            <person name="Mondo S."/>
            <person name="Riley R."/>
            <person name="Otillar R."/>
            <person name="Haridas S."/>
            <person name="Lipzen A."/>
            <person name="Grimwood J."/>
            <person name="Schmutz J."/>
            <person name="Clum A."/>
            <person name="Reid I.D."/>
            <person name="Moisan M.C."/>
            <person name="Butler G."/>
            <person name="Nguyen T.T.M."/>
            <person name="Dewar K."/>
            <person name="Conant G."/>
            <person name="Drula E."/>
            <person name="Henrissat B."/>
            <person name="Hansel C."/>
            <person name="Singer S."/>
            <person name="Hutchinson M.I."/>
            <person name="de Vries R.P."/>
            <person name="Natvig D.O."/>
            <person name="Powell A.J."/>
            <person name="Tsang A."/>
            <person name="Grigoriev I.V."/>
        </authorList>
    </citation>
    <scope>NUCLEOTIDE SEQUENCE [LARGE SCALE GENOMIC DNA]</scope>
    <source>
        <strain evidence="2 3">CBS 494.80</strain>
    </source>
</reference>
<protein>
    <submittedName>
        <fullName evidence="2">Uncharacterized protein</fullName>
    </submittedName>
</protein>
<accession>A0ABR4CU47</accession>
<evidence type="ECO:0000313" key="2">
    <source>
        <dbReference type="EMBL" id="KAL2072676.1"/>
    </source>
</evidence>
<feature type="compositionally biased region" description="Polar residues" evidence="1">
    <location>
        <begin position="586"/>
        <end position="598"/>
    </location>
</feature>
<sequence length="598" mass="66582">MPKVKNDSDIELQCILCPKDPRFSDISHLLTHISSKSHLAHRFKLEIRAQSEIECKEKLDEFAFWYNQNGLDVLLSERMAAKNNKKAKKTKASDASTVSKTSTAAAITIPSLELKPFNLYPIMSVLTLLILQQLKKEKKAKPATAKEVLARTPVYRAPVPRMSDWQTHGDQDASMVDWEPSTMYTTPTARRRVPNFTHPETPASDKVDPKYVGLHLQLLGHSTYGPSSLTTPLKTGLEDSDYTEDKKAGETLTDSAKLKGIKWPGMDVFDAATPEGKRMRNQRKDHTVLEDMIATSLASEPAEVSFHANWDPRTSRDIFGPLSAESSPTRSIPSQKKKKPRQAAKALSNLSTNGPRRAPRGKKAIPSITAPASPEKRQMRSMQATTSHYIGNAPVLNPLANFDRRYTPTPEEDEEFQLTVGNMTKKRGFTIFQDIPEVSPGRTETPLEDHRFEFFSSHGLPSYPSNSMNTTLTLASPTPVPRPTTYRTSGKENGQPEMQTYHPNRRALSDPQVYPPHAYHEGASNPLFNHVYARSHGYGLGTYSYTGYGDIRSPNSFNPSFLNDYNKQPNPIANMGQLQGHGTGQPSGNSTNMNDFGI</sequence>
<gene>
    <name evidence="2" type="ORF">VTL71DRAFT_12019</name>
</gene>
<dbReference type="Proteomes" id="UP001595075">
    <property type="component" value="Unassembled WGS sequence"/>
</dbReference>
<feature type="compositionally biased region" description="Polar residues" evidence="1">
    <location>
        <begin position="324"/>
        <end position="334"/>
    </location>
</feature>
<feature type="region of interest" description="Disordered" evidence="1">
    <location>
        <begin position="317"/>
        <end position="382"/>
    </location>
</feature>
<feature type="region of interest" description="Disordered" evidence="1">
    <location>
        <begin position="472"/>
        <end position="497"/>
    </location>
</feature>
<organism evidence="2 3">
    <name type="scientific">Oculimacula yallundae</name>
    <dbReference type="NCBI Taxonomy" id="86028"/>
    <lineage>
        <taxon>Eukaryota</taxon>
        <taxon>Fungi</taxon>
        <taxon>Dikarya</taxon>
        <taxon>Ascomycota</taxon>
        <taxon>Pezizomycotina</taxon>
        <taxon>Leotiomycetes</taxon>
        <taxon>Helotiales</taxon>
        <taxon>Ploettnerulaceae</taxon>
        <taxon>Oculimacula</taxon>
    </lineage>
</organism>
<evidence type="ECO:0000313" key="3">
    <source>
        <dbReference type="Proteomes" id="UP001595075"/>
    </source>
</evidence>
<comment type="caution">
    <text evidence="2">The sequence shown here is derived from an EMBL/GenBank/DDBJ whole genome shotgun (WGS) entry which is preliminary data.</text>
</comment>
<dbReference type="EMBL" id="JAZHXI010000004">
    <property type="protein sequence ID" value="KAL2072676.1"/>
    <property type="molecule type" value="Genomic_DNA"/>
</dbReference>
<proteinExistence type="predicted"/>
<name>A0ABR4CU47_9HELO</name>
<evidence type="ECO:0000256" key="1">
    <source>
        <dbReference type="SAM" id="MobiDB-lite"/>
    </source>
</evidence>
<feature type="region of interest" description="Disordered" evidence="1">
    <location>
        <begin position="571"/>
        <end position="598"/>
    </location>
</feature>
<keyword evidence="3" id="KW-1185">Reference proteome</keyword>